<evidence type="ECO:0000313" key="2">
    <source>
        <dbReference type="Proteomes" id="UP000321479"/>
    </source>
</evidence>
<protein>
    <submittedName>
        <fullName evidence="1">Uncharacterized protein</fullName>
    </submittedName>
</protein>
<keyword evidence="2" id="KW-1185">Reference proteome</keyword>
<organism evidence="1 2">
    <name type="scientific">Mucilaginibacter ginsenosidivorans</name>
    <dbReference type="NCBI Taxonomy" id="398053"/>
    <lineage>
        <taxon>Bacteria</taxon>
        <taxon>Pseudomonadati</taxon>
        <taxon>Bacteroidota</taxon>
        <taxon>Sphingobacteriia</taxon>
        <taxon>Sphingobacteriales</taxon>
        <taxon>Sphingobacteriaceae</taxon>
        <taxon>Mucilaginibacter</taxon>
    </lineage>
</organism>
<dbReference type="OrthoDB" id="8476943at2"/>
<dbReference type="EMBL" id="CP042436">
    <property type="protein sequence ID" value="QEC61638.1"/>
    <property type="molecule type" value="Genomic_DNA"/>
</dbReference>
<dbReference type="AlphaFoldDB" id="A0A5B8US01"/>
<dbReference type="KEGG" id="mgin:FRZ54_03245"/>
<dbReference type="Proteomes" id="UP000321479">
    <property type="component" value="Chromosome"/>
</dbReference>
<gene>
    <name evidence="1" type="ORF">FRZ54_03245</name>
</gene>
<sequence>MAKREEKSPVIIRIPKGSEKTAENLRLYLVNNEGEVIESASLKGGEVKLKTSSQNIKANAKVYIAPELPAETREITINEKRLINMGAWQPSFRLPPNNIFQIPFFPPFPFPLPFGWCNITGIVTKTFQVNGAPEVLPLCDAKVHICDVERIWFIINRIPDAVLNDLRHRLQEVIKFPIPIPDPGPERNINVSRLAQVAAPLTQARELKIDLPARPELPVHVQNAVLTGSIESFRTSIVKNFGLYHPYLCWWPWFWPWFYDCEEIATVTTDCNGRFDYNMLYFLNNHPNVYVWVEVLINGCWVTVYRPWISCHTYWNYACGTEINISVTNPDILPCTCHGDSIDDDHVWIENVNYGTSIRSIQQSSVPSGHLDNAVGLTAYGGYGNISPFAKTFPFVVQFGDGLNAMGVTHYRWSYQQKMNAYLTAVSDTRHIIGGDLSKSYNHWIQVSPTDWENLPGSVTLGPFLDPSSRVMYKVPHMDAAVDSGVPGAFWNADTASVNISTNGWNPGLYEFTLELLDNNGNVVPLNVNPFKVNRLGTDPTPVPPGLNTIDADGLPENYVIKNIIGKTIGFKFLMRVDNDYCYAGISDALVDGRTTDTECGTGYYDDKNTDNVDLYFQAGHPHNFAVYSFNVYKGNSGTLGFAASSGTSANANNVIPPAMVTAGNNGYDISLVDIPVPTPPLPANPVHPVSHMDQYHKTIPVSDMLGTCTMAAFSENLTVTATQTNGSTTLLGFDAGYVAAIAIAPNS</sequence>
<accession>A0A5B8US01</accession>
<evidence type="ECO:0000313" key="1">
    <source>
        <dbReference type="EMBL" id="QEC61638.1"/>
    </source>
</evidence>
<reference evidence="1 2" key="1">
    <citation type="journal article" date="2017" name="Curr. Microbiol.">
        <title>Mucilaginibacter ginsenosidivorans sp. nov., Isolated from Soil of Ginseng Field.</title>
        <authorList>
            <person name="Kim M.M."/>
            <person name="Siddiqi M.Z."/>
            <person name="Im W.T."/>
        </authorList>
    </citation>
    <scope>NUCLEOTIDE SEQUENCE [LARGE SCALE GENOMIC DNA]</scope>
    <source>
        <strain evidence="1 2">Gsoil 3017</strain>
    </source>
</reference>
<proteinExistence type="predicted"/>
<name>A0A5B8US01_9SPHI</name>
<dbReference type="RefSeq" id="WP_147030215.1">
    <property type="nucleotide sequence ID" value="NZ_CP042436.1"/>
</dbReference>